<proteinExistence type="predicted"/>
<dbReference type="AlphaFoldDB" id="A0AAX3EKS7"/>
<evidence type="ECO:0000259" key="1">
    <source>
        <dbReference type="PROSITE" id="PS51819"/>
    </source>
</evidence>
<protein>
    <submittedName>
        <fullName evidence="2">VOC family protein</fullName>
    </submittedName>
</protein>
<dbReference type="PROSITE" id="PS51819">
    <property type="entry name" value="VOC"/>
    <property type="match status" value="1"/>
</dbReference>
<evidence type="ECO:0000313" key="2">
    <source>
        <dbReference type="EMBL" id="UYV98727.1"/>
    </source>
</evidence>
<dbReference type="Proteomes" id="UP001163293">
    <property type="component" value="Chromosome"/>
</dbReference>
<dbReference type="InterPro" id="IPR037523">
    <property type="entry name" value="VOC_core"/>
</dbReference>
<dbReference type="SUPFAM" id="SSF54593">
    <property type="entry name" value="Glyoxalase/Bleomycin resistance protein/Dihydroxybiphenyl dioxygenase"/>
    <property type="match status" value="1"/>
</dbReference>
<feature type="domain" description="VOC" evidence="1">
    <location>
        <begin position="4"/>
        <end position="129"/>
    </location>
</feature>
<keyword evidence="3" id="KW-1185">Reference proteome</keyword>
<evidence type="ECO:0000313" key="3">
    <source>
        <dbReference type="Proteomes" id="UP001163293"/>
    </source>
</evidence>
<dbReference type="InterPro" id="IPR004360">
    <property type="entry name" value="Glyas_Fos-R_dOase_dom"/>
</dbReference>
<dbReference type="RefSeq" id="WP_069694865.1">
    <property type="nucleotide sequence ID" value="NZ_CP043010.1"/>
</dbReference>
<dbReference type="Pfam" id="PF00903">
    <property type="entry name" value="Glyoxalase"/>
    <property type="match status" value="1"/>
</dbReference>
<dbReference type="InterPro" id="IPR029068">
    <property type="entry name" value="Glyas_Bleomycin-R_OHBP_Dase"/>
</dbReference>
<dbReference type="EMBL" id="CP101185">
    <property type="protein sequence ID" value="UYV98727.1"/>
    <property type="molecule type" value="Genomic_DNA"/>
</dbReference>
<sequence length="143" mass="15248">MDQRLHFITFATPDLDRARAFYKDGLGWDPLMDVPGEIIFFQVAPGQVLGLFDAGKFDQDLASGTTTTGVSGVTLSHNVGSQEEVVATIEELVAAGGTVLKPAQAGAFGGIFHGHVQDPNGIVWEIGYNPGWRIEEDGTVVFG</sequence>
<reference evidence="2" key="1">
    <citation type="submission" date="2022-07" db="EMBL/GenBank/DDBJ databases">
        <authorList>
            <person name="Wu T."/>
        </authorList>
    </citation>
    <scope>NUCLEOTIDE SEQUENCE</scope>
    <source>
        <strain evidence="2">SD-1</strain>
    </source>
</reference>
<gene>
    <name evidence="2" type="ORF">NL394_05785</name>
</gene>
<organism evidence="2 3">
    <name type="scientific">Paenarthrobacter ureafaciens</name>
    <dbReference type="NCBI Taxonomy" id="37931"/>
    <lineage>
        <taxon>Bacteria</taxon>
        <taxon>Bacillati</taxon>
        <taxon>Actinomycetota</taxon>
        <taxon>Actinomycetes</taxon>
        <taxon>Micrococcales</taxon>
        <taxon>Micrococcaceae</taxon>
        <taxon>Paenarthrobacter</taxon>
    </lineage>
</organism>
<accession>A0AAX3EKS7</accession>
<dbReference type="PANTHER" id="PTHR36503">
    <property type="entry name" value="BLR2520 PROTEIN"/>
    <property type="match status" value="1"/>
</dbReference>
<name>A0AAX3EKS7_PAEUR</name>
<dbReference type="PANTHER" id="PTHR36503:SF1">
    <property type="entry name" value="BLR2520 PROTEIN"/>
    <property type="match status" value="1"/>
</dbReference>
<dbReference type="Gene3D" id="3.10.180.10">
    <property type="entry name" value="2,3-Dihydroxybiphenyl 1,2-Dioxygenase, domain 1"/>
    <property type="match status" value="1"/>
</dbReference>